<accession>A0AAV4FAA1</accession>
<dbReference type="Proteomes" id="UP000762676">
    <property type="component" value="Unassembled WGS sequence"/>
</dbReference>
<name>A0AAV4FAA1_9GAST</name>
<comment type="caution">
    <text evidence="2">The sequence shown here is derived from an EMBL/GenBank/DDBJ whole genome shotgun (WGS) entry which is preliminary data.</text>
</comment>
<dbReference type="EMBL" id="BMAT01007723">
    <property type="protein sequence ID" value="GFR69900.1"/>
    <property type="molecule type" value="Genomic_DNA"/>
</dbReference>
<proteinExistence type="predicted"/>
<feature type="domain" description="DUF6451" evidence="1">
    <location>
        <begin position="34"/>
        <end position="66"/>
    </location>
</feature>
<dbReference type="AlphaFoldDB" id="A0AAV4FAA1"/>
<dbReference type="InterPro" id="IPR045609">
    <property type="entry name" value="DUF6451"/>
</dbReference>
<evidence type="ECO:0000313" key="2">
    <source>
        <dbReference type="EMBL" id="GFR69900.1"/>
    </source>
</evidence>
<dbReference type="PANTHER" id="PTHR47027:SF25">
    <property type="entry name" value="REVERSE TRANSCRIPTASE DOMAIN-CONTAINING PROTEIN"/>
    <property type="match status" value="1"/>
</dbReference>
<evidence type="ECO:0000259" key="1">
    <source>
        <dbReference type="Pfam" id="PF20049"/>
    </source>
</evidence>
<sequence length="105" mass="12211">MEDEELEDVDSFTINKEGGVEEDVKKQIQSALQAFIGLKKIWSSKIIKERSEINIFNSNVKAVLFYGAETWRINKSILHKIQSCSNRCMRRIINIHWPEIISNTD</sequence>
<gene>
    <name evidence="2" type="ORF">ElyMa_003771000</name>
</gene>
<dbReference type="PANTHER" id="PTHR47027">
    <property type="entry name" value="REVERSE TRANSCRIPTASE DOMAIN-CONTAINING PROTEIN"/>
    <property type="match status" value="1"/>
</dbReference>
<organism evidence="2 3">
    <name type="scientific">Elysia marginata</name>
    <dbReference type="NCBI Taxonomy" id="1093978"/>
    <lineage>
        <taxon>Eukaryota</taxon>
        <taxon>Metazoa</taxon>
        <taxon>Spiralia</taxon>
        <taxon>Lophotrochozoa</taxon>
        <taxon>Mollusca</taxon>
        <taxon>Gastropoda</taxon>
        <taxon>Heterobranchia</taxon>
        <taxon>Euthyneura</taxon>
        <taxon>Panpulmonata</taxon>
        <taxon>Sacoglossa</taxon>
        <taxon>Placobranchoidea</taxon>
        <taxon>Plakobranchidae</taxon>
        <taxon>Elysia</taxon>
    </lineage>
</organism>
<evidence type="ECO:0000313" key="3">
    <source>
        <dbReference type="Proteomes" id="UP000762676"/>
    </source>
</evidence>
<dbReference type="Pfam" id="PF20049">
    <property type="entry name" value="DUF6451"/>
    <property type="match status" value="1"/>
</dbReference>
<keyword evidence="3" id="KW-1185">Reference proteome</keyword>
<reference evidence="2 3" key="1">
    <citation type="journal article" date="2021" name="Elife">
        <title>Chloroplast acquisition without the gene transfer in kleptoplastic sea slugs, Plakobranchus ocellatus.</title>
        <authorList>
            <person name="Maeda T."/>
            <person name="Takahashi S."/>
            <person name="Yoshida T."/>
            <person name="Shimamura S."/>
            <person name="Takaki Y."/>
            <person name="Nagai Y."/>
            <person name="Toyoda A."/>
            <person name="Suzuki Y."/>
            <person name="Arimoto A."/>
            <person name="Ishii H."/>
            <person name="Satoh N."/>
            <person name="Nishiyama T."/>
            <person name="Hasebe M."/>
            <person name="Maruyama T."/>
            <person name="Minagawa J."/>
            <person name="Obokata J."/>
            <person name="Shigenobu S."/>
        </authorList>
    </citation>
    <scope>NUCLEOTIDE SEQUENCE [LARGE SCALE GENOMIC DNA]</scope>
</reference>
<protein>
    <recommendedName>
        <fullName evidence="1">DUF6451 domain-containing protein</fullName>
    </recommendedName>
</protein>